<organism evidence="5 6">
    <name type="scientific">Hohenbuehelia grisea</name>
    <dbReference type="NCBI Taxonomy" id="104357"/>
    <lineage>
        <taxon>Eukaryota</taxon>
        <taxon>Fungi</taxon>
        <taxon>Dikarya</taxon>
        <taxon>Basidiomycota</taxon>
        <taxon>Agaricomycotina</taxon>
        <taxon>Agaricomycetes</taxon>
        <taxon>Agaricomycetidae</taxon>
        <taxon>Agaricales</taxon>
        <taxon>Pleurotineae</taxon>
        <taxon>Pleurotaceae</taxon>
        <taxon>Hohenbuehelia</taxon>
    </lineage>
</organism>
<comment type="similarity">
    <text evidence="3">Belongs to the WD repeat ASA1 family.</text>
</comment>
<dbReference type="InterPro" id="IPR015943">
    <property type="entry name" value="WD40/YVTN_repeat-like_dom_sf"/>
</dbReference>
<accession>A0ABR3JH13</accession>
<dbReference type="PANTHER" id="PTHR19854">
    <property type="entry name" value="TRANSDUCIN BETA-LIKE 3"/>
    <property type="match status" value="1"/>
</dbReference>
<proteinExistence type="inferred from homology"/>
<name>A0ABR3JH13_9AGAR</name>
<dbReference type="Proteomes" id="UP001556367">
    <property type="component" value="Unassembled WGS sequence"/>
</dbReference>
<sequence>MSAPPAPLPAHLLRLHSFPITCLAFSGHNERIYSGDTSGTVVITSTRSLRPIASWPAHTDTLLGIQEWCSWILTHGRDNKLHVWKTVEDLPSSVTIGGSATVPNLVPELCYSMDVNALNYCRFSLFTLSVPFDTSDLPPGRHLAKQEKQLPQALIALPNLVESTMADIWVLPSCQRVHAAVGTPADKSFSLPGRGQDGIIMALHVYTIASITDPNAASSSAAGARGDELRLLCAHESGGVVLRRYSGPKSHSVEGTGWDVIWKVKLHTEAIMSMRVSPDNSSALTVSVDHIIGRYNLQTHTESDAGVIFRTKHPGNSAIAIRHDGKVCAIAGWDGKVRLYSVKSMKPLGTLSYHKEGCQAVEFACPVGKDCGDGTDDELDEEDKEEKARWLVAGGKDTRISIWGLMSFTKGG</sequence>
<gene>
    <name evidence="5" type="ORF">HGRIS_003762</name>
</gene>
<evidence type="ECO:0000256" key="4">
    <source>
        <dbReference type="ARBA" id="ARBA00040563"/>
    </source>
</evidence>
<comment type="caution">
    <text evidence="5">The sequence shown here is derived from an EMBL/GenBank/DDBJ whole genome shotgun (WGS) entry which is preliminary data.</text>
</comment>
<keyword evidence="6" id="KW-1185">Reference proteome</keyword>
<evidence type="ECO:0000313" key="6">
    <source>
        <dbReference type="Proteomes" id="UP001556367"/>
    </source>
</evidence>
<protein>
    <recommendedName>
        <fullName evidence="4">ASTRA-associated protein 1</fullName>
    </recommendedName>
</protein>
<reference evidence="6" key="1">
    <citation type="submission" date="2024-06" db="EMBL/GenBank/DDBJ databases">
        <title>Multi-omics analyses provide insights into the biosynthesis of the anticancer antibiotic pleurotin in Hohenbuehelia grisea.</title>
        <authorList>
            <person name="Weaver J.A."/>
            <person name="Alberti F."/>
        </authorList>
    </citation>
    <scope>NUCLEOTIDE SEQUENCE [LARGE SCALE GENOMIC DNA]</scope>
    <source>
        <strain evidence="6">T-177</strain>
    </source>
</reference>
<dbReference type="PANTHER" id="PTHR19854:SF1">
    <property type="entry name" value="GUANINE NUCLEOTIDE-BINDING PROTEIN SUBUNIT BETA-LIKE PROTEIN 1"/>
    <property type="match status" value="1"/>
</dbReference>
<dbReference type="EMBL" id="JASNQZ010000007">
    <property type="protein sequence ID" value="KAL0954817.1"/>
    <property type="molecule type" value="Genomic_DNA"/>
</dbReference>
<dbReference type="Gene3D" id="2.130.10.10">
    <property type="entry name" value="YVTN repeat-like/Quinoprotein amine dehydrogenase"/>
    <property type="match status" value="2"/>
</dbReference>
<evidence type="ECO:0000313" key="5">
    <source>
        <dbReference type="EMBL" id="KAL0954817.1"/>
    </source>
</evidence>
<dbReference type="InterPro" id="IPR001680">
    <property type="entry name" value="WD40_rpt"/>
</dbReference>
<dbReference type="Pfam" id="PF00400">
    <property type="entry name" value="WD40"/>
    <property type="match status" value="1"/>
</dbReference>
<keyword evidence="2" id="KW-0677">Repeat</keyword>
<dbReference type="InterPro" id="IPR036322">
    <property type="entry name" value="WD40_repeat_dom_sf"/>
</dbReference>
<dbReference type="SMART" id="SM00320">
    <property type="entry name" value="WD40"/>
    <property type="match status" value="5"/>
</dbReference>
<dbReference type="SUPFAM" id="SSF50978">
    <property type="entry name" value="WD40 repeat-like"/>
    <property type="match status" value="1"/>
</dbReference>
<evidence type="ECO:0000256" key="3">
    <source>
        <dbReference type="ARBA" id="ARBA00037931"/>
    </source>
</evidence>
<keyword evidence="1" id="KW-0853">WD repeat</keyword>
<evidence type="ECO:0000256" key="1">
    <source>
        <dbReference type="ARBA" id="ARBA00022574"/>
    </source>
</evidence>
<evidence type="ECO:0000256" key="2">
    <source>
        <dbReference type="ARBA" id="ARBA00022737"/>
    </source>
</evidence>